<dbReference type="Proteomes" id="UP001066276">
    <property type="component" value="Chromosome 5"/>
</dbReference>
<feature type="region of interest" description="Disordered" evidence="1">
    <location>
        <begin position="230"/>
        <end position="257"/>
    </location>
</feature>
<gene>
    <name evidence="2" type="ORF">NDU88_004694</name>
</gene>
<name>A0AAV7RK96_PLEWA</name>
<protein>
    <submittedName>
        <fullName evidence="2">Uncharacterized protein</fullName>
    </submittedName>
</protein>
<evidence type="ECO:0000313" key="3">
    <source>
        <dbReference type="Proteomes" id="UP001066276"/>
    </source>
</evidence>
<evidence type="ECO:0000313" key="2">
    <source>
        <dbReference type="EMBL" id="KAJ1151915.1"/>
    </source>
</evidence>
<sequence>MSIGCTISVIYAKIHGLYNCFTIDSGVLSASRAIESSPSSPSTEKESTSSTEEHVEQTESRGVITTQFVSLVDSIGATIGITHIVQFTTDVRATEEHELSRVSMEMEIVLQQTKQDELLKELQKQVNIINSNLMNVVQQMAQESSSLNKLARDEVALQQQIHLQNSHIRKIQKHMKMYSKRIENLFSKLLTTKEETSVEAILTPSVGSASFTSSAGQVAGSTIERQLKSAVGGTKGANTGNGNKARHTITFTSSNIH</sequence>
<keyword evidence="3" id="KW-1185">Reference proteome</keyword>
<reference evidence="2" key="1">
    <citation type="journal article" date="2022" name="bioRxiv">
        <title>Sequencing and chromosome-scale assembly of the giantPleurodeles waltlgenome.</title>
        <authorList>
            <person name="Brown T."/>
            <person name="Elewa A."/>
            <person name="Iarovenko S."/>
            <person name="Subramanian E."/>
            <person name="Araus A.J."/>
            <person name="Petzold A."/>
            <person name="Susuki M."/>
            <person name="Suzuki K.-i.T."/>
            <person name="Hayashi T."/>
            <person name="Toyoda A."/>
            <person name="Oliveira C."/>
            <person name="Osipova E."/>
            <person name="Leigh N.D."/>
            <person name="Simon A."/>
            <person name="Yun M.H."/>
        </authorList>
    </citation>
    <scope>NUCLEOTIDE SEQUENCE</scope>
    <source>
        <strain evidence="2">20211129_DDA</strain>
        <tissue evidence="2">Liver</tissue>
    </source>
</reference>
<dbReference type="EMBL" id="JANPWB010000009">
    <property type="protein sequence ID" value="KAJ1151915.1"/>
    <property type="molecule type" value="Genomic_DNA"/>
</dbReference>
<proteinExistence type="predicted"/>
<comment type="caution">
    <text evidence="2">The sequence shown here is derived from an EMBL/GenBank/DDBJ whole genome shotgun (WGS) entry which is preliminary data.</text>
</comment>
<feature type="compositionally biased region" description="Basic and acidic residues" evidence="1">
    <location>
        <begin position="43"/>
        <end position="59"/>
    </location>
</feature>
<accession>A0AAV7RK96</accession>
<organism evidence="2 3">
    <name type="scientific">Pleurodeles waltl</name>
    <name type="common">Iberian ribbed newt</name>
    <dbReference type="NCBI Taxonomy" id="8319"/>
    <lineage>
        <taxon>Eukaryota</taxon>
        <taxon>Metazoa</taxon>
        <taxon>Chordata</taxon>
        <taxon>Craniata</taxon>
        <taxon>Vertebrata</taxon>
        <taxon>Euteleostomi</taxon>
        <taxon>Amphibia</taxon>
        <taxon>Batrachia</taxon>
        <taxon>Caudata</taxon>
        <taxon>Salamandroidea</taxon>
        <taxon>Salamandridae</taxon>
        <taxon>Pleurodelinae</taxon>
        <taxon>Pleurodeles</taxon>
    </lineage>
</organism>
<feature type="region of interest" description="Disordered" evidence="1">
    <location>
        <begin position="33"/>
        <end position="59"/>
    </location>
</feature>
<evidence type="ECO:0000256" key="1">
    <source>
        <dbReference type="SAM" id="MobiDB-lite"/>
    </source>
</evidence>
<dbReference type="AlphaFoldDB" id="A0AAV7RK96"/>